<dbReference type="Proteomes" id="UP000241769">
    <property type="component" value="Unassembled WGS sequence"/>
</dbReference>
<evidence type="ECO:0000313" key="2">
    <source>
        <dbReference type="Proteomes" id="UP000241769"/>
    </source>
</evidence>
<organism evidence="1 2">
    <name type="scientific">Planoprotostelium fungivorum</name>
    <dbReference type="NCBI Taxonomy" id="1890364"/>
    <lineage>
        <taxon>Eukaryota</taxon>
        <taxon>Amoebozoa</taxon>
        <taxon>Evosea</taxon>
        <taxon>Variosea</taxon>
        <taxon>Cavosteliida</taxon>
        <taxon>Cavosteliaceae</taxon>
        <taxon>Planoprotostelium</taxon>
    </lineage>
</organism>
<comment type="caution">
    <text evidence="1">The sequence shown here is derived from an EMBL/GenBank/DDBJ whole genome shotgun (WGS) entry which is preliminary data.</text>
</comment>
<accession>A0A2P6N9T3</accession>
<dbReference type="Pfam" id="PF19856">
    <property type="entry name" value="DUF6331"/>
    <property type="match status" value="1"/>
</dbReference>
<dbReference type="AlphaFoldDB" id="A0A2P6N9T3"/>
<evidence type="ECO:0000313" key="1">
    <source>
        <dbReference type="EMBL" id="PRP80718.1"/>
    </source>
</evidence>
<dbReference type="EMBL" id="MDYQ01000140">
    <property type="protein sequence ID" value="PRP80718.1"/>
    <property type="molecule type" value="Genomic_DNA"/>
</dbReference>
<name>A0A2P6N9T3_9EUKA</name>
<keyword evidence="2" id="KW-1185">Reference proteome</keyword>
<gene>
    <name evidence="1" type="ORF">PROFUN_11591</name>
</gene>
<proteinExistence type="predicted"/>
<dbReference type="InterPro" id="IPR046294">
    <property type="entry name" value="DUF6331"/>
</dbReference>
<dbReference type="InParanoid" id="A0A2P6N9T3"/>
<sequence>MTDTQGTLGLGQDSKPKTDLLDALENAEISYGEDPVLEDLITHCETICYPEHCGVAAYDTTKEHIWSFCRRYKKDKLEDLLQEITKNEDQTQSDWDLEEYLHDNWDNVLRLLKLFREQVEEYIERGEKKDESK</sequence>
<protein>
    <submittedName>
        <fullName evidence="1">Uncharacterized protein</fullName>
    </submittedName>
</protein>
<reference evidence="1 2" key="1">
    <citation type="journal article" date="2018" name="Genome Biol. Evol.">
        <title>Multiple Roots of Fruiting Body Formation in Amoebozoa.</title>
        <authorList>
            <person name="Hillmann F."/>
            <person name="Forbes G."/>
            <person name="Novohradska S."/>
            <person name="Ferling I."/>
            <person name="Riege K."/>
            <person name="Groth M."/>
            <person name="Westermann M."/>
            <person name="Marz M."/>
            <person name="Spaller T."/>
            <person name="Winckler T."/>
            <person name="Schaap P."/>
            <person name="Glockner G."/>
        </authorList>
    </citation>
    <scope>NUCLEOTIDE SEQUENCE [LARGE SCALE GENOMIC DNA]</scope>
    <source>
        <strain evidence="1 2">Jena</strain>
    </source>
</reference>